<dbReference type="PANTHER" id="PTHR34987">
    <property type="entry name" value="C, PUTATIVE (AFU_ORTHOLOGUE AFUA_3G02880)-RELATED"/>
    <property type="match status" value="1"/>
</dbReference>
<evidence type="ECO:0000313" key="4">
    <source>
        <dbReference type="Proteomes" id="UP000184188"/>
    </source>
</evidence>
<dbReference type="Proteomes" id="UP000184188">
    <property type="component" value="Unassembled WGS sequence"/>
</dbReference>
<dbReference type="Pfam" id="PF21104">
    <property type="entry name" value="Glyco_hydro_78_N"/>
    <property type="match status" value="1"/>
</dbReference>
<dbReference type="InterPro" id="IPR035396">
    <property type="entry name" value="Bac_rhamnosid6H"/>
</dbReference>
<accession>A0A1L9SH00</accession>
<dbReference type="AlphaFoldDB" id="A0A1L9SH00"/>
<proteinExistence type="predicted"/>
<feature type="domain" description="Glycosyl hydrolase family 78 alpha-rhamnosidase N-terminal" evidence="2">
    <location>
        <begin position="33"/>
        <end position="176"/>
    </location>
</feature>
<dbReference type="InterPro" id="IPR012341">
    <property type="entry name" value="6hp_glycosidase-like_sf"/>
</dbReference>
<dbReference type="GeneID" id="34609505"/>
<reference evidence="4" key="1">
    <citation type="journal article" date="2017" name="Genome Biol.">
        <title>Comparative genomics reveals high biological diversity and specific adaptations in the industrially and medically important fungal genus Aspergillus.</title>
        <authorList>
            <person name="de Vries R.P."/>
            <person name="Riley R."/>
            <person name="Wiebenga A."/>
            <person name="Aguilar-Osorio G."/>
            <person name="Amillis S."/>
            <person name="Uchima C.A."/>
            <person name="Anderluh G."/>
            <person name="Asadollahi M."/>
            <person name="Askin M."/>
            <person name="Barry K."/>
            <person name="Battaglia E."/>
            <person name="Bayram O."/>
            <person name="Benocci T."/>
            <person name="Braus-Stromeyer S.A."/>
            <person name="Caldana C."/>
            <person name="Canovas D."/>
            <person name="Cerqueira G.C."/>
            <person name="Chen F."/>
            <person name="Chen W."/>
            <person name="Choi C."/>
            <person name="Clum A."/>
            <person name="Dos Santos R.A."/>
            <person name="Damasio A.R."/>
            <person name="Diallinas G."/>
            <person name="Emri T."/>
            <person name="Fekete E."/>
            <person name="Flipphi M."/>
            <person name="Freyberg S."/>
            <person name="Gallo A."/>
            <person name="Gournas C."/>
            <person name="Habgood R."/>
            <person name="Hainaut M."/>
            <person name="Harispe M.L."/>
            <person name="Henrissat B."/>
            <person name="Hilden K.S."/>
            <person name="Hope R."/>
            <person name="Hossain A."/>
            <person name="Karabika E."/>
            <person name="Karaffa L."/>
            <person name="Karanyi Z."/>
            <person name="Krasevec N."/>
            <person name="Kuo A."/>
            <person name="Kusch H."/>
            <person name="LaButti K."/>
            <person name="Lagendijk E.L."/>
            <person name="Lapidus A."/>
            <person name="Levasseur A."/>
            <person name="Lindquist E."/>
            <person name="Lipzen A."/>
            <person name="Logrieco A.F."/>
            <person name="MacCabe A."/>
            <person name="Maekelae M.R."/>
            <person name="Malavazi I."/>
            <person name="Melin P."/>
            <person name="Meyer V."/>
            <person name="Mielnichuk N."/>
            <person name="Miskei M."/>
            <person name="Molnar A.P."/>
            <person name="Mule G."/>
            <person name="Ngan C.Y."/>
            <person name="Orejas M."/>
            <person name="Orosz E."/>
            <person name="Ouedraogo J.P."/>
            <person name="Overkamp K.M."/>
            <person name="Park H.-S."/>
            <person name="Perrone G."/>
            <person name="Piumi F."/>
            <person name="Punt P.J."/>
            <person name="Ram A.F."/>
            <person name="Ramon A."/>
            <person name="Rauscher S."/>
            <person name="Record E."/>
            <person name="Riano-Pachon D.M."/>
            <person name="Robert V."/>
            <person name="Roehrig J."/>
            <person name="Ruller R."/>
            <person name="Salamov A."/>
            <person name="Salih N.S."/>
            <person name="Samson R.A."/>
            <person name="Sandor E."/>
            <person name="Sanguinetti M."/>
            <person name="Schuetze T."/>
            <person name="Sepcic K."/>
            <person name="Shelest E."/>
            <person name="Sherlock G."/>
            <person name="Sophianopoulou V."/>
            <person name="Squina F.M."/>
            <person name="Sun H."/>
            <person name="Susca A."/>
            <person name="Todd R.B."/>
            <person name="Tsang A."/>
            <person name="Unkles S.E."/>
            <person name="van de Wiele N."/>
            <person name="van Rossen-Uffink D."/>
            <person name="Oliveira J.V."/>
            <person name="Vesth T.C."/>
            <person name="Visser J."/>
            <person name="Yu J.-H."/>
            <person name="Zhou M."/>
            <person name="Andersen M.R."/>
            <person name="Archer D.B."/>
            <person name="Baker S.E."/>
            <person name="Benoit I."/>
            <person name="Brakhage A.A."/>
            <person name="Braus G.H."/>
            <person name="Fischer R."/>
            <person name="Frisvad J.C."/>
            <person name="Goldman G.H."/>
            <person name="Houbraken J."/>
            <person name="Oakley B."/>
            <person name="Pocsi I."/>
            <person name="Scazzocchio C."/>
            <person name="Seiboth B."/>
            <person name="vanKuyk P.A."/>
            <person name="Wortman J."/>
            <person name="Dyer P.S."/>
            <person name="Grigoriev I.V."/>
        </authorList>
    </citation>
    <scope>NUCLEOTIDE SEQUENCE [LARGE SCALE GENOMIC DNA]</scope>
    <source>
        <strain evidence="4">CBS 506.65</strain>
    </source>
</reference>
<evidence type="ECO:0000259" key="2">
    <source>
        <dbReference type="Pfam" id="PF21104"/>
    </source>
</evidence>
<dbReference type="PANTHER" id="PTHR34987:SF4">
    <property type="entry name" value="ALPHA-L-RHAMNOSIDASE C-TERMINAL DOMAIN-CONTAINING PROTEIN"/>
    <property type="match status" value="1"/>
</dbReference>
<dbReference type="GO" id="GO:0005975">
    <property type="term" value="P:carbohydrate metabolic process"/>
    <property type="evidence" value="ECO:0007669"/>
    <property type="project" value="InterPro"/>
</dbReference>
<dbReference type="OrthoDB" id="10036721at2759"/>
<organism evidence="3 4">
    <name type="scientific">Penicilliopsis zonata CBS 506.65</name>
    <dbReference type="NCBI Taxonomy" id="1073090"/>
    <lineage>
        <taxon>Eukaryota</taxon>
        <taxon>Fungi</taxon>
        <taxon>Dikarya</taxon>
        <taxon>Ascomycota</taxon>
        <taxon>Pezizomycotina</taxon>
        <taxon>Eurotiomycetes</taxon>
        <taxon>Eurotiomycetidae</taxon>
        <taxon>Eurotiales</taxon>
        <taxon>Aspergillaceae</taxon>
        <taxon>Penicilliopsis</taxon>
    </lineage>
</organism>
<dbReference type="InterPro" id="IPR008928">
    <property type="entry name" value="6-hairpin_glycosidase_sf"/>
</dbReference>
<gene>
    <name evidence="3" type="ORF">ASPZODRAFT_132518</name>
</gene>
<dbReference type="RefSeq" id="XP_022580923.1">
    <property type="nucleotide sequence ID" value="XM_022723040.1"/>
</dbReference>
<protein>
    <submittedName>
        <fullName evidence="3">Uncharacterized protein</fullName>
    </submittedName>
</protein>
<dbReference type="GO" id="GO:0003824">
    <property type="term" value="F:catalytic activity"/>
    <property type="evidence" value="ECO:0007669"/>
    <property type="project" value="UniProtKB-ARBA"/>
</dbReference>
<keyword evidence="4" id="KW-1185">Reference proteome</keyword>
<dbReference type="SUPFAM" id="SSF48208">
    <property type="entry name" value="Six-hairpin glycosidases"/>
    <property type="match status" value="1"/>
</dbReference>
<dbReference type="Gene3D" id="1.50.10.10">
    <property type="match status" value="1"/>
</dbReference>
<evidence type="ECO:0000259" key="1">
    <source>
        <dbReference type="Pfam" id="PF17389"/>
    </source>
</evidence>
<dbReference type="VEuPathDB" id="FungiDB:ASPZODRAFT_132518"/>
<dbReference type="InterPro" id="IPR049164">
    <property type="entry name" value="Glyco_hydro_78_N"/>
</dbReference>
<name>A0A1L9SH00_9EURO</name>
<sequence>MPELNPPETAWNRAFEAVADSLLPDLQRWHRTPQQIVSFTQATESSFFGVKLSPASHAISDLPSLPWGKGADFILDFGVHMVGRLSFQLSGVGRHMDAPCRLRLTFGESPLDVTMGMDGVDTWISTAWLPDEILNIDELPQTVSLPRRHAFRFLRVQVIDTSPEYKVAFSDVFCECISAIGQDHTLDAVDFGNPLLQDIDHVGISTLRDCMQTVFEDGPRRDRRLWSGDLRLQALANYSTLREFNLVKRCIFQFAAVVRTDGSLPACVFEKPQFAPSKDYIIDYDELFSAIVDDYVAASGDLETGHTLWPTVLHCVKRGLSSLNPTTHVFELERTQAFKFIDWAKDLDKTAASHGLLLYCLKKVNHLATRLGQDAPYTDMVDKMTAAASTFLQNGVFISGPNSQISYASAAWLVLAEAFPPTIAREALLATIRHPAAVKPLTPYLWHYVCDALMTVGCYEECLDLIKSYWGGMVQAGADTFWECYDADDAKASPYGDARNNSFCHAWSCTPSYFLRGKLFDGLKGRVTGKITMGELDHRWVKRSALS</sequence>
<feature type="domain" description="Alpha-L-rhamnosidase six-hairpin glycosidase" evidence="1">
    <location>
        <begin position="193"/>
        <end position="515"/>
    </location>
</feature>
<dbReference type="Pfam" id="PF17389">
    <property type="entry name" value="Bac_rhamnosid6H"/>
    <property type="match status" value="1"/>
</dbReference>
<dbReference type="EMBL" id="KV878342">
    <property type="protein sequence ID" value="OJJ46413.1"/>
    <property type="molecule type" value="Genomic_DNA"/>
</dbReference>
<evidence type="ECO:0000313" key="3">
    <source>
        <dbReference type="EMBL" id="OJJ46413.1"/>
    </source>
</evidence>